<proteinExistence type="predicted"/>
<comment type="caution">
    <text evidence="1">The sequence shown here is derived from an EMBL/GenBank/DDBJ whole genome shotgun (WGS) entry which is preliminary data.</text>
</comment>
<evidence type="ECO:0000313" key="2">
    <source>
        <dbReference type="Proteomes" id="UP000308886"/>
    </source>
</evidence>
<sequence>MTYDRRALRLIMFVCTILMSCPYCHHVRAQDSFPPSVAGEDRQDTIATVNVYGRRPLATRQTLAGKELQALSATSIADALKYFAGVQIKDYGGLGGMKTVNVRSLGAQHVGIYIDGIRVTNAQNGTVDLGKFSLSTMETVELYNANKLDDCQSASEYASGATVYLRTRRPQKDSLSAQLRTGSFGTWMAKVNLQAKRRGWAGFIDIEGLTTKGDYPFRYKSEYEDTIGRRKNSDIKYGRVEGALFNGGFSSHIYYYYSERGCPGGIVRRLSDKYTNIGREWDGDFFIQSAYSRQFGSHRIKVNAKYANEYLHYCTDYPENQNTARVDNHYRQEDLYGAACYSWQPWHWLSLSTSYDIRYSKLHADLKYFDTVHRTDQKQVIALQTDWRGIRFAASLLHQHYKDHTRTHAGAAEPLDKFTPAVSLAWSLRGLTVRAWYKKIFRVPTLNDLYYTQTGNRNLKPEYTKQWNIGAEWRHATRLWTFSVQADGYINRIENRIVCLPLKGTYTWSMMNYGYTFCRGLNATGNARLNLRDWNFSLLTSLTWQRDLDRTDTESETYDKPICYSPTLSYGLTGIIGWRSLSLTVSDLHVSERMWSYADPEDVLKPYNNIDLKLSCTWRNYGVTLEVNDLLDEQYEHIPRYPMPGRNYRLTVSFSL</sequence>
<dbReference type="EMBL" id="SRZC01000016">
    <property type="protein sequence ID" value="TGX81458.1"/>
    <property type="molecule type" value="Genomic_DNA"/>
</dbReference>
<protein>
    <submittedName>
        <fullName evidence="1">TonB-dependent receptor</fullName>
    </submittedName>
</protein>
<organism evidence="1 2">
    <name type="scientific">Palleniella muris</name>
    <dbReference type="NCBI Taxonomy" id="3038145"/>
    <lineage>
        <taxon>Bacteria</taxon>
        <taxon>Pseudomonadati</taxon>
        <taxon>Bacteroidota</taxon>
        <taxon>Bacteroidia</taxon>
        <taxon>Bacteroidales</taxon>
        <taxon>Prevotellaceae</taxon>
        <taxon>Palleniella</taxon>
    </lineage>
</organism>
<keyword evidence="1" id="KW-0675">Receptor</keyword>
<dbReference type="Proteomes" id="UP000308886">
    <property type="component" value="Unassembled WGS sequence"/>
</dbReference>
<accession>A0AC61QQ30</accession>
<evidence type="ECO:0000313" key="1">
    <source>
        <dbReference type="EMBL" id="TGX81458.1"/>
    </source>
</evidence>
<keyword evidence="2" id="KW-1185">Reference proteome</keyword>
<reference evidence="1" key="1">
    <citation type="submission" date="2019-04" db="EMBL/GenBank/DDBJ databases">
        <title>Microbes associate with the intestines of laboratory mice.</title>
        <authorList>
            <person name="Navarre W."/>
            <person name="Wong E."/>
            <person name="Huang K."/>
            <person name="Tropini C."/>
            <person name="Ng K."/>
            <person name="Yu B."/>
        </authorList>
    </citation>
    <scope>NUCLEOTIDE SEQUENCE</scope>
    <source>
        <strain evidence="1">NM73_A23</strain>
    </source>
</reference>
<name>A0AC61QQ30_9BACT</name>
<gene>
    <name evidence="1" type="ORF">E5358_09990</name>
</gene>